<proteinExistence type="predicted"/>
<protein>
    <submittedName>
        <fullName evidence="1">Uncharacterized protein</fullName>
    </submittedName>
</protein>
<evidence type="ECO:0000313" key="2">
    <source>
        <dbReference type="Proteomes" id="UP000028980"/>
    </source>
</evidence>
<accession>A0A081DET6</accession>
<reference evidence="1 2" key="1">
    <citation type="journal article" date="2014" name="Genome Announc.">
        <title>Draft Genome Sequences of Marine Flavobacterium Nonlabens Strains NR17, NR24, NR27, NR32, NR33, and Ara13.</title>
        <authorList>
            <person name="Nakanishi M."/>
            <person name="Meirelles P."/>
            <person name="Suzuki R."/>
            <person name="Takatani N."/>
            <person name="Mino S."/>
            <person name="Suda W."/>
            <person name="Oshima K."/>
            <person name="Hattori M."/>
            <person name="Ohkuma M."/>
            <person name="Hosokawa M."/>
            <person name="Miyashita K."/>
            <person name="Thompson F.L."/>
            <person name="Niwa A."/>
            <person name="Sawabe T."/>
            <person name="Sawabe T."/>
        </authorList>
    </citation>
    <scope>NUCLEOTIDE SEQUENCE [LARGE SCALE GENOMIC DNA]</scope>
    <source>
        <strain evidence="2">JCM19296</strain>
    </source>
</reference>
<dbReference type="Proteomes" id="UP000028980">
    <property type="component" value="Unassembled WGS sequence"/>
</dbReference>
<organism evidence="1 2">
    <name type="scientific">Nonlabens ulvanivorans</name>
    <name type="common">Persicivirga ulvanivorans</name>
    <dbReference type="NCBI Taxonomy" id="906888"/>
    <lineage>
        <taxon>Bacteria</taxon>
        <taxon>Pseudomonadati</taxon>
        <taxon>Bacteroidota</taxon>
        <taxon>Flavobacteriia</taxon>
        <taxon>Flavobacteriales</taxon>
        <taxon>Flavobacteriaceae</taxon>
        <taxon>Nonlabens</taxon>
    </lineage>
</organism>
<name>A0A081DET6_NONUL</name>
<dbReference type="EMBL" id="BBLG01000009">
    <property type="protein sequence ID" value="GAK77432.1"/>
    <property type="molecule type" value="Genomic_DNA"/>
</dbReference>
<comment type="caution">
    <text evidence="1">The sequence shown here is derived from an EMBL/GenBank/DDBJ whole genome shotgun (WGS) entry which is preliminary data.</text>
</comment>
<sequence length="37" mass="4632">MKGDYNIRYNWIINVRYHHISNYEEVSLGISYNLRNW</sequence>
<dbReference type="AlphaFoldDB" id="A0A081DET6"/>
<evidence type="ECO:0000313" key="1">
    <source>
        <dbReference type="EMBL" id="GAK77432.1"/>
    </source>
</evidence>
<gene>
    <name evidence="1" type="ORF">JCM19296_3040</name>
</gene>